<reference evidence="5 6" key="1">
    <citation type="submission" date="2024-08" db="EMBL/GenBank/DDBJ databases">
        <authorList>
            <person name="Cucini C."/>
            <person name="Frati F."/>
        </authorList>
    </citation>
    <scope>NUCLEOTIDE SEQUENCE [LARGE SCALE GENOMIC DNA]</scope>
</reference>
<dbReference type="PANTHER" id="PTHR23138:SF142">
    <property type="entry name" value="RAN-BINDING PROTEIN 3B-RELATED"/>
    <property type="match status" value="1"/>
</dbReference>
<protein>
    <recommendedName>
        <fullName evidence="4">RanBD1 domain-containing protein</fullName>
    </recommendedName>
</protein>
<feature type="domain" description="RanBD1" evidence="4">
    <location>
        <begin position="222"/>
        <end position="311"/>
    </location>
</feature>
<organism evidence="5 6">
    <name type="scientific">Orchesella dallaii</name>
    <dbReference type="NCBI Taxonomy" id="48710"/>
    <lineage>
        <taxon>Eukaryota</taxon>
        <taxon>Metazoa</taxon>
        <taxon>Ecdysozoa</taxon>
        <taxon>Arthropoda</taxon>
        <taxon>Hexapoda</taxon>
        <taxon>Collembola</taxon>
        <taxon>Entomobryomorpha</taxon>
        <taxon>Entomobryoidea</taxon>
        <taxon>Orchesellidae</taxon>
        <taxon>Orchesellinae</taxon>
        <taxon>Orchesella</taxon>
    </lineage>
</organism>
<dbReference type="InterPro" id="IPR045255">
    <property type="entry name" value="RanBP1-like"/>
</dbReference>
<feature type="compositionally biased region" description="Basic and acidic residues" evidence="3">
    <location>
        <begin position="163"/>
        <end position="176"/>
    </location>
</feature>
<feature type="compositionally biased region" description="Acidic residues" evidence="3">
    <location>
        <begin position="55"/>
        <end position="65"/>
    </location>
</feature>
<feature type="compositionally biased region" description="Basic and acidic residues" evidence="3">
    <location>
        <begin position="36"/>
        <end position="54"/>
    </location>
</feature>
<dbReference type="SUPFAM" id="SSF50729">
    <property type="entry name" value="PH domain-like"/>
    <property type="match status" value="1"/>
</dbReference>
<feature type="compositionally biased region" description="Polar residues" evidence="3">
    <location>
        <begin position="179"/>
        <end position="190"/>
    </location>
</feature>
<name>A0ABP1QMJ2_9HEXA</name>
<accession>A0ABP1QMJ2</accession>
<keyword evidence="2" id="KW-0539">Nucleus</keyword>
<evidence type="ECO:0000256" key="3">
    <source>
        <dbReference type="SAM" id="MobiDB-lite"/>
    </source>
</evidence>
<dbReference type="Gene3D" id="2.30.29.30">
    <property type="entry name" value="Pleckstrin-homology domain (PH domain)/Phosphotyrosine-binding domain (PTB)"/>
    <property type="match status" value="1"/>
</dbReference>
<gene>
    <name evidence="5" type="ORF">ODALV1_LOCUS13010</name>
</gene>
<proteinExistence type="predicted"/>
<dbReference type="SMART" id="SM00160">
    <property type="entry name" value="RanBD"/>
    <property type="match status" value="1"/>
</dbReference>
<evidence type="ECO:0000259" key="4">
    <source>
        <dbReference type="PROSITE" id="PS50196"/>
    </source>
</evidence>
<sequence length="384" mass="41487">MASIVSSVSSSSDSECKEPTEQDSSVSTTSSSDKAAGSEEKLEIKNQEMRNKPNEEDEEEDDDSDGGVNSTQTNDDDDKTLQGVNVCSPMMKGSLVQSRVLIRPSAFKFGSSSASSSTPSFTASTNNFVLRPAKLIPSSPLKAQAVSAATAPVEVSTPQFVPLEKDETSGGEEKVEVPQATQEESNANPNFVFGSNLSERVNIPEGGVVSSGQKRKIPNEDDDEEVVKKPAVEDTVPLGVTGEEHEVNAMQLHCRLFIFDSTNSSWVERGRGLLRLNDSKEETDVSRLIIRSKGSLRVMLNTKVWEGMRVEKTGDKSVRIMAVDLEANSEVDTTEKDQDTTLTNALRIFLIMTTSISEAYALTGALESRVAKAASRTSSSQNDT</sequence>
<feature type="region of interest" description="Disordered" evidence="3">
    <location>
        <begin position="1"/>
        <end position="85"/>
    </location>
</feature>
<dbReference type="Proteomes" id="UP001642540">
    <property type="component" value="Unassembled WGS sequence"/>
</dbReference>
<dbReference type="InterPro" id="IPR011993">
    <property type="entry name" value="PH-like_dom_sf"/>
</dbReference>
<evidence type="ECO:0000256" key="2">
    <source>
        <dbReference type="ARBA" id="ARBA00023242"/>
    </source>
</evidence>
<dbReference type="PANTHER" id="PTHR23138">
    <property type="entry name" value="RAN BINDING PROTEIN"/>
    <property type="match status" value="1"/>
</dbReference>
<evidence type="ECO:0000313" key="5">
    <source>
        <dbReference type="EMBL" id="CAL8108530.1"/>
    </source>
</evidence>
<dbReference type="InterPro" id="IPR000156">
    <property type="entry name" value="Ran_bind_dom"/>
</dbReference>
<dbReference type="CDD" id="cd13180">
    <property type="entry name" value="RanBD_RanBP3"/>
    <property type="match status" value="1"/>
</dbReference>
<evidence type="ECO:0000313" key="6">
    <source>
        <dbReference type="Proteomes" id="UP001642540"/>
    </source>
</evidence>
<keyword evidence="6" id="KW-1185">Reference proteome</keyword>
<dbReference type="EMBL" id="CAXLJM020000040">
    <property type="protein sequence ID" value="CAL8108530.1"/>
    <property type="molecule type" value="Genomic_DNA"/>
</dbReference>
<comment type="subcellular location">
    <subcellularLocation>
        <location evidence="1">Nucleus</location>
    </subcellularLocation>
</comment>
<feature type="compositionally biased region" description="Low complexity" evidence="3">
    <location>
        <begin position="1"/>
        <end position="13"/>
    </location>
</feature>
<evidence type="ECO:0000256" key="1">
    <source>
        <dbReference type="ARBA" id="ARBA00004123"/>
    </source>
</evidence>
<comment type="caution">
    <text evidence="5">The sequence shown here is derived from an EMBL/GenBank/DDBJ whole genome shotgun (WGS) entry which is preliminary data.</text>
</comment>
<dbReference type="Pfam" id="PF00638">
    <property type="entry name" value="Ran_BP1"/>
    <property type="match status" value="1"/>
</dbReference>
<dbReference type="PROSITE" id="PS50196">
    <property type="entry name" value="RANBD1"/>
    <property type="match status" value="1"/>
</dbReference>
<feature type="region of interest" description="Disordered" evidence="3">
    <location>
        <begin position="163"/>
        <end position="190"/>
    </location>
</feature>